<dbReference type="EMBL" id="CP021361">
    <property type="protein sequence ID" value="ART50855.1"/>
    <property type="molecule type" value="Genomic_DNA"/>
</dbReference>
<dbReference type="Gene3D" id="3.40.50.1240">
    <property type="entry name" value="Phosphoglycerate mutase-like"/>
    <property type="match status" value="1"/>
</dbReference>
<organism evidence="1 2">
    <name type="scientific">Acidovorax carolinensis</name>
    <dbReference type="NCBI Taxonomy" id="553814"/>
    <lineage>
        <taxon>Bacteria</taxon>
        <taxon>Pseudomonadati</taxon>
        <taxon>Pseudomonadota</taxon>
        <taxon>Betaproteobacteria</taxon>
        <taxon>Burkholderiales</taxon>
        <taxon>Comamonadaceae</taxon>
        <taxon>Acidovorax</taxon>
    </lineage>
</organism>
<accession>A0A240TZ24</accession>
<keyword evidence="1" id="KW-0418">Kinase</keyword>
<dbReference type="Proteomes" id="UP000194432">
    <property type="component" value="Chromosome 1"/>
</dbReference>
<dbReference type="InterPro" id="IPR013078">
    <property type="entry name" value="His_Pase_superF_clade-1"/>
</dbReference>
<dbReference type="AlphaFoldDB" id="A0A240TZ24"/>
<dbReference type="GO" id="GO:0016301">
    <property type="term" value="F:kinase activity"/>
    <property type="evidence" value="ECO:0007669"/>
    <property type="project" value="UniProtKB-KW"/>
</dbReference>
<gene>
    <name evidence="1" type="ORF">CBP34_03085</name>
</gene>
<name>A0A240TZ24_9BURK</name>
<dbReference type="Pfam" id="PF00300">
    <property type="entry name" value="His_Phos_1"/>
    <property type="match status" value="1"/>
</dbReference>
<reference evidence="1 2" key="1">
    <citation type="submission" date="2017-05" db="EMBL/GenBank/DDBJ databases">
        <title>Polyphasic characterization of four soil-derived phenanthrene-degrading Acidovorax strains and proposal of Acidovorax phenanthrenivorans sp. nov.</title>
        <authorList>
            <person name="Singleton D.R."/>
            <person name="Lee J."/>
            <person name="Dickey A.N."/>
            <person name="Stroud A."/>
            <person name="Scholl E.H."/>
            <person name="Wright F.A."/>
            <person name="Aitken M.D."/>
        </authorList>
    </citation>
    <scope>NUCLEOTIDE SEQUENCE [LARGE SCALE GENOMIC DNA]</scope>
    <source>
        <strain evidence="1">NA3</strain>
    </source>
</reference>
<evidence type="ECO:0000313" key="1">
    <source>
        <dbReference type="EMBL" id="ART50855.1"/>
    </source>
</evidence>
<keyword evidence="2" id="KW-1185">Reference proteome</keyword>
<proteinExistence type="predicted"/>
<protein>
    <submittedName>
        <fullName evidence="1">Phosphoglycerate kinase</fullName>
    </submittedName>
</protein>
<dbReference type="SUPFAM" id="SSF53254">
    <property type="entry name" value="Phosphoglycerate mutase-like"/>
    <property type="match status" value="1"/>
</dbReference>
<dbReference type="SMART" id="SM00855">
    <property type="entry name" value="PGAM"/>
    <property type="match status" value="1"/>
</dbReference>
<dbReference type="RefSeq" id="WP_094097272.1">
    <property type="nucleotide sequence ID" value="NZ_CP021361.1"/>
</dbReference>
<dbReference type="InterPro" id="IPR029033">
    <property type="entry name" value="His_PPase_superfam"/>
</dbReference>
<evidence type="ECO:0000313" key="2">
    <source>
        <dbReference type="Proteomes" id="UP000194432"/>
    </source>
</evidence>
<dbReference type="KEGG" id="acin:CBP34_03085"/>
<sequence>MSSTPPARLWLVRHAQPVVAAGTCYGALDVPADAVATQAAALRLAQTLPKRVIARHSTLQRCELLALATQSLRPDLIINSDDRLREMDFGAWEGRAWDSIGQRAIDAWTADFALHRPGGSDNLAELLARVAAALHDARQQVQGGTNVVWFTHAGVARCVAWLLAHGEGRMPRADEWPVPAPAWGAWEIHHLT</sequence>
<keyword evidence="1" id="KW-0808">Transferase</keyword>